<gene>
    <name evidence="3" type="ORF">VA613_06065</name>
</gene>
<dbReference type="EMBL" id="CP141769">
    <property type="protein sequence ID" value="WRS40437.1"/>
    <property type="molecule type" value="Genomic_DNA"/>
</dbReference>
<dbReference type="RefSeq" id="WP_324780967.1">
    <property type="nucleotide sequence ID" value="NZ_CP141769.1"/>
</dbReference>
<keyword evidence="3" id="KW-0378">Hydrolase</keyword>
<reference evidence="3 4" key="1">
    <citation type="submission" date="2023-12" db="EMBL/GenBank/DDBJ databases">
        <title>Thiobacillus sedimentum sp. nov., a chemolithoautotrophic sulfur-oxidizing bacterium isolated from freshwater sediment.</title>
        <authorList>
            <person name="Luo J."/>
            <person name="Dai C."/>
        </authorList>
    </citation>
    <scope>NUCLEOTIDE SEQUENCE [LARGE SCALE GENOMIC DNA]</scope>
    <source>
        <strain evidence="3 4">SCUT-2</strain>
    </source>
</reference>
<dbReference type="SMART" id="SM00854">
    <property type="entry name" value="PGA_cap"/>
    <property type="match status" value="1"/>
</dbReference>
<dbReference type="PANTHER" id="PTHR33393:SF11">
    <property type="entry name" value="POLYGLUTAMINE SYNTHESIS ACCESSORY PROTEIN RV0574C-RELATED"/>
    <property type="match status" value="1"/>
</dbReference>
<organism evidence="3 4">
    <name type="scientific">Thiobacillus sedimenti</name>
    <dbReference type="NCBI Taxonomy" id="3110231"/>
    <lineage>
        <taxon>Bacteria</taxon>
        <taxon>Pseudomonadati</taxon>
        <taxon>Pseudomonadota</taxon>
        <taxon>Betaproteobacteria</taxon>
        <taxon>Nitrosomonadales</taxon>
        <taxon>Thiobacillaceae</taxon>
        <taxon>Thiobacillus</taxon>
    </lineage>
</organism>
<dbReference type="PANTHER" id="PTHR33393">
    <property type="entry name" value="POLYGLUTAMINE SYNTHESIS ACCESSORY PROTEIN RV0574C-RELATED"/>
    <property type="match status" value="1"/>
</dbReference>
<dbReference type="InterPro" id="IPR029052">
    <property type="entry name" value="Metallo-depent_PP-like"/>
</dbReference>
<feature type="domain" description="Capsule synthesis protein CapA" evidence="2">
    <location>
        <begin position="3"/>
        <end position="251"/>
    </location>
</feature>
<dbReference type="EC" id="3.1.-.-" evidence="3"/>
<evidence type="ECO:0000256" key="1">
    <source>
        <dbReference type="ARBA" id="ARBA00005662"/>
    </source>
</evidence>
<comment type="similarity">
    <text evidence="1">Belongs to the CapA family.</text>
</comment>
<name>A0ABZ1CQ36_9PROT</name>
<accession>A0ABZ1CQ36</accession>
<dbReference type="InterPro" id="IPR052169">
    <property type="entry name" value="CW_Biosynth-Accessory"/>
</dbReference>
<dbReference type="Pfam" id="PF09587">
    <property type="entry name" value="PGA_cap"/>
    <property type="match status" value="1"/>
</dbReference>
<keyword evidence="4" id="KW-1185">Reference proteome</keyword>
<sequence>MPTLALLGDVMLGRGVAAALRHLRPQQMWGDVLPHLLDADLRIANLECALTRHARPWTRSWKPYHFRAAPAAVRFLQAARIDACTLANNHVLDFGAPGLRDTLAALDAAGIRHAGAGRDLEAASAPAFVDLPGAGRVALIACTDNQPDFAATAHAPGTHYLPAIPDAATLAHVARTIEQARAAGADWVVFSNHRGANFVERPEPDARRFARRVIELGADVYHGHSAHLCQGIEIHRGRPILYDTGDFIDDYAVDPVLRNDRSCLFKVRFADGRLQRIELIPVTLRLARVALAHGEDFDAIAERMTRLCAEFGTPLVRGVHALHWEASA</sequence>
<dbReference type="CDD" id="cd07381">
    <property type="entry name" value="MPP_CapA"/>
    <property type="match status" value="1"/>
</dbReference>
<dbReference type="GO" id="GO:0016787">
    <property type="term" value="F:hydrolase activity"/>
    <property type="evidence" value="ECO:0007669"/>
    <property type="project" value="UniProtKB-KW"/>
</dbReference>
<evidence type="ECO:0000313" key="3">
    <source>
        <dbReference type="EMBL" id="WRS40437.1"/>
    </source>
</evidence>
<dbReference type="SUPFAM" id="SSF56300">
    <property type="entry name" value="Metallo-dependent phosphatases"/>
    <property type="match status" value="1"/>
</dbReference>
<protein>
    <submittedName>
        <fullName evidence="3">CapA family protein</fullName>
        <ecNumber evidence="3">3.1.-.-</ecNumber>
    </submittedName>
</protein>
<dbReference type="Gene3D" id="3.60.21.10">
    <property type="match status" value="1"/>
</dbReference>
<evidence type="ECO:0000313" key="4">
    <source>
        <dbReference type="Proteomes" id="UP001334732"/>
    </source>
</evidence>
<proteinExistence type="inferred from homology"/>
<dbReference type="InterPro" id="IPR019079">
    <property type="entry name" value="Capsule_synth_CapA"/>
</dbReference>
<evidence type="ECO:0000259" key="2">
    <source>
        <dbReference type="SMART" id="SM00854"/>
    </source>
</evidence>
<dbReference type="Proteomes" id="UP001334732">
    <property type="component" value="Chromosome"/>
</dbReference>